<keyword evidence="2" id="KW-0732">Signal</keyword>
<accession>A0ABP0Q5U5</accession>
<keyword evidence="1" id="KW-0812">Transmembrane</keyword>
<feature type="transmembrane region" description="Helical" evidence="1">
    <location>
        <begin position="54"/>
        <end position="74"/>
    </location>
</feature>
<dbReference type="PANTHER" id="PTHR23525:SF1">
    <property type="entry name" value="NODULIN-LIKE DOMAIN-CONTAINING PROTEIN"/>
    <property type="match status" value="1"/>
</dbReference>
<keyword evidence="1" id="KW-1133">Transmembrane helix</keyword>
<feature type="signal peptide" evidence="2">
    <location>
        <begin position="1"/>
        <end position="24"/>
    </location>
</feature>
<feature type="transmembrane region" description="Helical" evidence="1">
    <location>
        <begin position="190"/>
        <end position="209"/>
    </location>
</feature>
<sequence length="367" mass="39966">MQSKNIRCAFALSLCMGMLEQILRGPVLVLYLYHVAESQQAWCPISSGPNFTVGFVQGVSGLVKLASVAPIAWLVDSVPAHRVRPLRASLILGFITVVAGGFSLHTDHIVWVTFSCAACGCFLELAQSASRAILTDSIPLGQRQGIFVTQWACFLIGSASGPFLAAVVILVSKSAEQAHSIQTDNLPVKLALLCGLMVVIPAAGVIFNFTDPPAEVEYRSVDVVKHVVQRMRCDHVVPMLCLAFNLSTTIAGGMVVPYFDLFFVNDVHLSLVWVNLLEGFSPLNDSIVADYTNSTRSQISSEFAVGESHSVRGEPERWGLPHFEELIQRLVAFVGVKNATRSDQRAKLLIFKDVPLLNHNSVNCCLE</sequence>
<dbReference type="Gene3D" id="1.20.1250.20">
    <property type="entry name" value="MFS general substrate transporter like domains"/>
    <property type="match status" value="1"/>
</dbReference>
<keyword evidence="4" id="KW-1185">Reference proteome</keyword>
<name>A0ABP0Q5U5_9DINO</name>
<evidence type="ECO:0000256" key="1">
    <source>
        <dbReference type="SAM" id="Phobius"/>
    </source>
</evidence>
<dbReference type="Proteomes" id="UP001642464">
    <property type="component" value="Unassembled WGS sequence"/>
</dbReference>
<comment type="caution">
    <text evidence="3">The sequence shown here is derived from an EMBL/GenBank/DDBJ whole genome shotgun (WGS) entry which is preliminary data.</text>
</comment>
<reference evidence="3 4" key="1">
    <citation type="submission" date="2024-02" db="EMBL/GenBank/DDBJ databases">
        <authorList>
            <person name="Chen Y."/>
            <person name="Shah S."/>
            <person name="Dougan E. K."/>
            <person name="Thang M."/>
            <person name="Chan C."/>
        </authorList>
    </citation>
    <scope>NUCLEOTIDE SEQUENCE [LARGE SCALE GENOMIC DNA]</scope>
</reference>
<dbReference type="InterPro" id="IPR036259">
    <property type="entry name" value="MFS_trans_sf"/>
</dbReference>
<dbReference type="PANTHER" id="PTHR23525">
    <property type="entry name" value="TRANSPORTER, PUTATIVE-RELATED"/>
    <property type="match status" value="1"/>
</dbReference>
<gene>
    <name evidence="3" type="ORF">SCF082_LOCUS39683</name>
</gene>
<keyword evidence="1" id="KW-0472">Membrane</keyword>
<feature type="transmembrane region" description="Helical" evidence="1">
    <location>
        <begin position="236"/>
        <end position="259"/>
    </location>
</feature>
<evidence type="ECO:0000313" key="4">
    <source>
        <dbReference type="Proteomes" id="UP001642464"/>
    </source>
</evidence>
<evidence type="ECO:0000256" key="2">
    <source>
        <dbReference type="SAM" id="SignalP"/>
    </source>
</evidence>
<organism evidence="3 4">
    <name type="scientific">Durusdinium trenchii</name>
    <dbReference type="NCBI Taxonomy" id="1381693"/>
    <lineage>
        <taxon>Eukaryota</taxon>
        <taxon>Sar</taxon>
        <taxon>Alveolata</taxon>
        <taxon>Dinophyceae</taxon>
        <taxon>Suessiales</taxon>
        <taxon>Symbiodiniaceae</taxon>
        <taxon>Durusdinium</taxon>
    </lineage>
</organism>
<feature type="chain" id="PRO_5045903558" evidence="2">
    <location>
        <begin position="25"/>
        <end position="367"/>
    </location>
</feature>
<feature type="transmembrane region" description="Helical" evidence="1">
    <location>
        <begin position="86"/>
        <end position="103"/>
    </location>
</feature>
<evidence type="ECO:0000313" key="3">
    <source>
        <dbReference type="EMBL" id="CAK9083608.1"/>
    </source>
</evidence>
<protein>
    <submittedName>
        <fullName evidence="3">Aspartic proteinase A1</fullName>
    </submittedName>
</protein>
<feature type="transmembrane region" description="Helical" evidence="1">
    <location>
        <begin position="147"/>
        <end position="170"/>
    </location>
</feature>
<proteinExistence type="predicted"/>
<dbReference type="EMBL" id="CAXAMM010039084">
    <property type="protein sequence ID" value="CAK9083608.1"/>
    <property type="molecule type" value="Genomic_DNA"/>
</dbReference>
<dbReference type="SUPFAM" id="SSF103473">
    <property type="entry name" value="MFS general substrate transporter"/>
    <property type="match status" value="1"/>
</dbReference>